<proteinExistence type="predicted"/>
<protein>
    <submittedName>
        <fullName evidence="2">Conserved crenarchaeal protein-Zn binding domain</fullName>
    </submittedName>
</protein>
<dbReference type="Pfam" id="PF05129">
    <property type="entry name" value="Zn_ribbon_Elf1"/>
    <property type="match status" value="1"/>
</dbReference>
<dbReference type="Gene3D" id="2.20.25.190">
    <property type="match status" value="1"/>
</dbReference>
<dbReference type="PANTHER" id="PTHR20934:SF0">
    <property type="entry name" value="TRANSCRIPTION ELONGATION FACTOR 1 HOMOLOG"/>
    <property type="match status" value="1"/>
</dbReference>
<dbReference type="NCBIfam" id="NF011482">
    <property type="entry name" value="PRK14892.1"/>
    <property type="match status" value="1"/>
</dbReference>
<dbReference type="EMBL" id="CP000493">
    <property type="protein sequence ID" value="ABM79883.1"/>
    <property type="molecule type" value="Genomic_DNA"/>
</dbReference>
<sequence length="127" mass="14695">MGRRRRKYKKRPLLRAPRVLPTVFECPHCGAKAMTVEIKKKERNEQGYVKAIIRCGNCSLYAEMWAPELFQPVDVYSKFLDAYLEGRIEYKFIKAEGEKTISLEELTSEEGEVVETWEGGETTEEQG</sequence>
<dbReference type="RefSeq" id="WP_011821200.1">
    <property type="nucleotide sequence ID" value="NC_008818.1"/>
</dbReference>
<name>A2BIS7_HYPBU</name>
<dbReference type="STRING" id="415426.Hbut_0004"/>
<dbReference type="OrthoDB" id="15334at2157"/>
<dbReference type="InterPro" id="IPR038567">
    <property type="entry name" value="T_Elf1_sf"/>
</dbReference>
<gene>
    <name evidence="2" type="ordered locus">Hbut_0004</name>
</gene>
<dbReference type="SUPFAM" id="SSF57783">
    <property type="entry name" value="Zinc beta-ribbon"/>
    <property type="match status" value="1"/>
</dbReference>
<dbReference type="PANTHER" id="PTHR20934">
    <property type="entry name" value="TRANSCRIPTION ELONGATION FACTOR 1 HOMOLOG"/>
    <property type="match status" value="1"/>
</dbReference>
<keyword evidence="3" id="KW-1185">Reference proteome</keyword>
<dbReference type="AlphaFoldDB" id="A2BIS7"/>
<keyword evidence="1" id="KW-0862">Zinc</keyword>
<evidence type="ECO:0000313" key="2">
    <source>
        <dbReference type="EMBL" id="ABM79883.1"/>
    </source>
</evidence>
<dbReference type="GeneID" id="4781909"/>
<dbReference type="KEGG" id="hbu:Hbut_0004"/>
<reference evidence="2 3" key="1">
    <citation type="journal article" date="2007" name="Archaea">
        <title>The genome of Hyperthermus butylicus: a sulfur-reducing, peptide fermenting, neutrophilic Crenarchaeote growing up to 108 degrees C.</title>
        <authorList>
            <person name="Brugger K."/>
            <person name="Chen L."/>
            <person name="Stark M."/>
            <person name="Zibat A."/>
            <person name="Redder P."/>
            <person name="Ruepp A."/>
            <person name="Awayez M."/>
            <person name="She Q."/>
            <person name="Garrett R.A."/>
            <person name="Klenk H.P."/>
        </authorList>
    </citation>
    <scope>NUCLEOTIDE SEQUENCE [LARGE SCALE GENOMIC DNA]</scope>
    <source>
        <strain evidence="3">DSM 5456 / JCM 9403 / PLM1-5</strain>
    </source>
</reference>
<dbReference type="GO" id="GO:0006368">
    <property type="term" value="P:transcription elongation by RNA polymerase II"/>
    <property type="evidence" value="ECO:0007669"/>
    <property type="project" value="TreeGrafter"/>
</dbReference>
<dbReference type="Proteomes" id="UP000002593">
    <property type="component" value="Chromosome"/>
</dbReference>
<dbReference type="eggNOG" id="arCOG04136">
    <property type="taxonomic scope" value="Archaea"/>
</dbReference>
<dbReference type="EnsemblBacteria" id="ABM79883">
    <property type="protein sequence ID" value="ABM79883"/>
    <property type="gene ID" value="Hbut_0004"/>
</dbReference>
<accession>A2BIS7</accession>
<organism evidence="2 3">
    <name type="scientific">Hyperthermus butylicus (strain DSM 5456 / JCM 9403 / PLM1-5)</name>
    <dbReference type="NCBI Taxonomy" id="415426"/>
    <lineage>
        <taxon>Archaea</taxon>
        <taxon>Thermoproteota</taxon>
        <taxon>Thermoprotei</taxon>
        <taxon>Desulfurococcales</taxon>
        <taxon>Pyrodictiaceae</taxon>
        <taxon>Hyperthermus</taxon>
    </lineage>
</organism>
<dbReference type="InterPro" id="IPR007808">
    <property type="entry name" value="Elf1"/>
</dbReference>
<dbReference type="HOGENOM" id="CLU_165872_0_0_2"/>
<evidence type="ECO:0000313" key="3">
    <source>
        <dbReference type="Proteomes" id="UP000002593"/>
    </source>
</evidence>
<evidence type="ECO:0000256" key="1">
    <source>
        <dbReference type="ARBA" id="ARBA00022833"/>
    </source>
</evidence>